<feature type="region of interest" description="Disordered" evidence="1">
    <location>
        <begin position="1"/>
        <end position="69"/>
    </location>
</feature>
<dbReference type="Proteomes" id="UP000298652">
    <property type="component" value="Chromosome 6"/>
</dbReference>
<reference evidence="2" key="1">
    <citation type="submission" date="2019-03" db="EMBL/GenBank/DDBJ databases">
        <title>WGS assembly of Setaria viridis.</title>
        <authorList>
            <person name="Huang P."/>
            <person name="Jenkins J."/>
            <person name="Grimwood J."/>
            <person name="Barry K."/>
            <person name="Healey A."/>
            <person name="Mamidi S."/>
            <person name="Sreedasyam A."/>
            <person name="Shu S."/>
            <person name="Feldman M."/>
            <person name="Wu J."/>
            <person name="Yu Y."/>
            <person name="Chen C."/>
            <person name="Johnson J."/>
            <person name="Rokhsar D."/>
            <person name="Baxter I."/>
            <person name="Schmutz J."/>
            <person name="Brutnell T."/>
            <person name="Kellogg E."/>
        </authorList>
    </citation>
    <scope>NUCLEOTIDE SEQUENCE [LARGE SCALE GENOMIC DNA]</scope>
</reference>
<evidence type="ECO:0000256" key="1">
    <source>
        <dbReference type="SAM" id="MobiDB-lite"/>
    </source>
</evidence>
<accession>A0A4U6U1X5</accession>
<protein>
    <submittedName>
        <fullName evidence="2">Uncharacterized protein</fullName>
    </submittedName>
</protein>
<gene>
    <name evidence="2" type="ORF">SEVIR_6G049000v2</name>
</gene>
<evidence type="ECO:0000313" key="2">
    <source>
        <dbReference type="EMBL" id="TKW08802.1"/>
    </source>
</evidence>
<evidence type="ECO:0000313" key="3">
    <source>
        <dbReference type="Proteomes" id="UP000298652"/>
    </source>
</evidence>
<organism evidence="2 3">
    <name type="scientific">Setaria viridis</name>
    <name type="common">Green bristlegrass</name>
    <name type="synonym">Setaria italica subsp. viridis</name>
    <dbReference type="NCBI Taxonomy" id="4556"/>
    <lineage>
        <taxon>Eukaryota</taxon>
        <taxon>Viridiplantae</taxon>
        <taxon>Streptophyta</taxon>
        <taxon>Embryophyta</taxon>
        <taxon>Tracheophyta</taxon>
        <taxon>Spermatophyta</taxon>
        <taxon>Magnoliopsida</taxon>
        <taxon>Liliopsida</taxon>
        <taxon>Poales</taxon>
        <taxon>Poaceae</taxon>
        <taxon>PACMAD clade</taxon>
        <taxon>Panicoideae</taxon>
        <taxon>Panicodae</taxon>
        <taxon>Paniceae</taxon>
        <taxon>Cenchrinae</taxon>
        <taxon>Setaria</taxon>
    </lineage>
</organism>
<keyword evidence="3" id="KW-1185">Reference proteome</keyword>
<dbReference type="EMBL" id="CM016557">
    <property type="protein sequence ID" value="TKW08802.1"/>
    <property type="molecule type" value="Genomic_DNA"/>
</dbReference>
<dbReference type="AlphaFoldDB" id="A0A4U6U1X5"/>
<name>A0A4U6U1X5_SETVI</name>
<proteinExistence type="predicted"/>
<feature type="region of interest" description="Disordered" evidence="1">
    <location>
        <begin position="166"/>
        <end position="256"/>
    </location>
</feature>
<dbReference type="Gramene" id="TKW08802">
    <property type="protein sequence ID" value="TKW08802"/>
    <property type="gene ID" value="SEVIR_6G049000v2"/>
</dbReference>
<feature type="compositionally biased region" description="Pro residues" evidence="1">
    <location>
        <begin position="227"/>
        <end position="247"/>
    </location>
</feature>
<sequence>MGRRCDIDRGAAASSRWWKKPKARGPMNLLGGRREERSFRGHQAVPPAAGGGVADEVSKVGDAGEDGNEQIVGERRAVVVESCAQEQELSAFWFEVRRRGKPRRRGATALYSEGAIRIVNRSRITRSTFSRGPAASSSAGPSAFFPCRPSSLHPRGPPLALFSAAREPRAGPSTARGHRRVGPTCHLFPPAVSDRDSSRNRRAASSVTASPPLRIRREFELKAPLSPSAPPLYKSPPPSRPPTPAPATPETLAPKLQRRRLCFAAKRRLRCPAVRGI</sequence>